<evidence type="ECO:0000313" key="2">
    <source>
        <dbReference type="Proteomes" id="UP001642540"/>
    </source>
</evidence>
<accession>A0ABP1Q0J9</accession>
<dbReference type="EMBL" id="CAXLJM020000019">
    <property type="protein sequence ID" value="CAL8084855.1"/>
    <property type="molecule type" value="Genomic_DNA"/>
</dbReference>
<dbReference type="SUPFAM" id="SSF53448">
    <property type="entry name" value="Nucleotide-diphospho-sugar transferases"/>
    <property type="match status" value="1"/>
</dbReference>
<gene>
    <name evidence="1" type="ORF">ODALV1_LOCUS5924</name>
</gene>
<dbReference type="Gene3D" id="3.90.550.10">
    <property type="entry name" value="Spore Coat Polysaccharide Biosynthesis Protein SpsA, Chain A"/>
    <property type="match status" value="1"/>
</dbReference>
<organism evidence="1 2">
    <name type="scientific">Orchesella dallaii</name>
    <dbReference type="NCBI Taxonomy" id="48710"/>
    <lineage>
        <taxon>Eukaryota</taxon>
        <taxon>Metazoa</taxon>
        <taxon>Ecdysozoa</taxon>
        <taxon>Arthropoda</taxon>
        <taxon>Hexapoda</taxon>
        <taxon>Collembola</taxon>
        <taxon>Entomobryomorpha</taxon>
        <taxon>Entomobryoidea</taxon>
        <taxon>Orchesellidae</taxon>
        <taxon>Orchesellinae</taxon>
        <taxon>Orchesella</taxon>
    </lineage>
</organism>
<dbReference type="InterPro" id="IPR050587">
    <property type="entry name" value="GNT1/Glycosyltrans_8"/>
</dbReference>
<sequence>MVPVSGPGSVQSQVWLTYVLNDLDVPKALTLCFSMKKVFTSRKLAVLVSRNVSPSLREVLHHVFDFLFYMEEERNTAGLKDEEFVRLSAFTLKCFRKVVFLDPTIVAIKNSDDIFDNYEVTSGLLPADVEQDGTDGLSIFVAQPCLQVFRTLMDSLKTRNGTKVESYLRIWAKNQLAETTKLLGKKYCGKLSKNACAFLRNNSDISLVNIDLPLDKSGTDDFGLCARVRILY</sequence>
<comment type="caution">
    <text evidence="1">The sequence shown here is derived from an EMBL/GenBank/DDBJ whole genome shotgun (WGS) entry which is preliminary data.</text>
</comment>
<dbReference type="Proteomes" id="UP001642540">
    <property type="component" value="Unassembled WGS sequence"/>
</dbReference>
<evidence type="ECO:0000313" key="1">
    <source>
        <dbReference type="EMBL" id="CAL8084855.1"/>
    </source>
</evidence>
<protein>
    <submittedName>
        <fullName evidence="1">Uncharacterized protein</fullName>
    </submittedName>
</protein>
<name>A0ABP1Q0J9_9HEXA</name>
<keyword evidence="2" id="KW-1185">Reference proteome</keyword>
<proteinExistence type="predicted"/>
<reference evidence="1 2" key="1">
    <citation type="submission" date="2024-08" db="EMBL/GenBank/DDBJ databases">
        <authorList>
            <person name="Cucini C."/>
            <person name="Frati F."/>
        </authorList>
    </citation>
    <scope>NUCLEOTIDE SEQUENCE [LARGE SCALE GENOMIC DNA]</scope>
</reference>
<dbReference type="InterPro" id="IPR029044">
    <property type="entry name" value="Nucleotide-diphossugar_trans"/>
</dbReference>
<dbReference type="PANTHER" id="PTHR11183">
    <property type="entry name" value="GLYCOGENIN SUBFAMILY MEMBER"/>
    <property type="match status" value="1"/>
</dbReference>